<keyword evidence="3" id="KW-1185">Reference proteome</keyword>
<sequence>MAEAALHGTGEISVRTACHGITLIRPRIDQMAAERWGLAFFPDPRHDGFTANAFWSSALFPRQVQVQVSPAGSDLACPIYDKTVKQCEIVHLVDTAGREHMLIKGNGHVVQVQCTGMSMLSPEPVRLGFLIRGTANINARWRMLKQAQKVYERDTGDSKPAVWSRTSLAFRNALIAHDCETAGLSIRETAEIIYGKARVDDAWAGPGRSMKDEIRRARARGRDLVSGGYRTLLS</sequence>
<dbReference type="eggNOG" id="COG5419">
    <property type="taxonomic scope" value="Bacteria"/>
</dbReference>
<proteinExistence type="predicted"/>
<dbReference type="EMBL" id="ARYJ01000002">
    <property type="protein sequence ID" value="KCZ90231.1"/>
    <property type="molecule type" value="Genomic_DNA"/>
</dbReference>
<feature type="domain" description="T6SS Transcription factor RovC-like DNA binding" evidence="1">
    <location>
        <begin position="135"/>
        <end position="233"/>
    </location>
</feature>
<name>A0A059FI72_9PROT</name>
<dbReference type="InterPro" id="IPR018754">
    <property type="entry name" value="RovC-like_DNA-bd"/>
</dbReference>
<gene>
    <name evidence="2" type="ORF">HJA_03351</name>
</gene>
<dbReference type="Pfam" id="PF10074">
    <property type="entry name" value="RovC_DNA-bd"/>
    <property type="match status" value="1"/>
</dbReference>
<evidence type="ECO:0000313" key="3">
    <source>
        <dbReference type="Proteomes" id="UP000024816"/>
    </source>
</evidence>
<reference evidence="2 3" key="1">
    <citation type="journal article" date="2014" name="Antonie Van Leeuwenhoek">
        <title>Hyphomonas beringensis sp. nov. and Hyphomonas chukchiensis sp. nov., isolated from surface seawater of the Bering Sea and Chukchi Sea.</title>
        <authorList>
            <person name="Li C."/>
            <person name="Lai Q."/>
            <person name="Li G."/>
            <person name="Dong C."/>
            <person name="Wang J."/>
            <person name="Liao Y."/>
            <person name="Shao Z."/>
        </authorList>
    </citation>
    <scope>NUCLEOTIDE SEQUENCE [LARGE SCALE GENOMIC DNA]</scope>
    <source>
        <strain evidence="2 3">VP2</strain>
    </source>
</reference>
<evidence type="ECO:0000313" key="2">
    <source>
        <dbReference type="EMBL" id="KCZ90231.1"/>
    </source>
</evidence>
<protein>
    <recommendedName>
        <fullName evidence="1">T6SS Transcription factor RovC-like DNA binding domain-containing protein</fullName>
    </recommendedName>
</protein>
<evidence type="ECO:0000259" key="1">
    <source>
        <dbReference type="Pfam" id="PF10074"/>
    </source>
</evidence>
<dbReference type="Proteomes" id="UP000024816">
    <property type="component" value="Unassembled WGS sequence"/>
</dbReference>
<dbReference type="PATRIC" id="fig|1280952.3.peg.670"/>
<organism evidence="2 3">
    <name type="scientific">Hyphomonas jannaschiana VP2</name>
    <dbReference type="NCBI Taxonomy" id="1280952"/>
    <lineage>
        <taxon>Bacteria</taxon>
        <taxon>Pseudomonadati</taxon>
        <taxon>Pseudomonadota</taxon>
        <taxon>Alphaproteobacteria</taxon>
        <taxon>Hyphomonadales</taxon>
        <taxon>Hyphomonadaceae</taxon>
        <taxon>Hyphomonas</taxon>
    </lineage>
</organism>
<dbReference type="AlphaFoldDB" id="A0A059FI72"/>
<accession>A0A059FI72</accession>
<comment type="caution">
    <text evidence="2">The sequence shown here is derived from an EMBL/GenBank/DDBJ whole genome shotgun (WGS) entry which is preliminary data.</text>
</comment>